<feature type="non-terminal residue" evidence="1">
    <location>
        <position position="69"/>
    </location>
</feature>
<dbReference type="AlphaFoldDB" id="X0THL2"/>
<reference evidence="1" key="1">
    <citation type="journal article" date="2014" name="Front. Microbiol.">
        <title>High frequency of phylogenetically diverse reductive dehalogenase-homologous genes in deep subseafloor sedimentary metagenomes.</title>
        <authorList>
            <person name="Kawai M."/>
            <person name="Futagami T."/>
            <person name="Toyoda A."/>
            <person name="Takaki Y."/>
            <person name="Nishi S."/>
            <person name="Hori S."/>
            <person name="Arai W."/>
            <person name="Tsubouchi T."/>
            <person name="Morono Y."/>
            <person name="Uchiyama I."/>
            <person name="Ito T."/>
            <person name="Fujiyama A."/>
            <person name="Inagaki F."/>
            <person name="Takami H."/>
        </authorList>
    </citation>
    <scope>NUCLEOTIDE SEQUENCE</scope>
    <source>
        <strain evidence="1">Expedition CK06-06</strain>
    </source>
</reference>
<evidence type="ECO:0000313" key="1">
    <source>
        <dbReference type="EMBL" id="GAF93018.1"/>
    </source>
</evidence>
<organism evidence="1">
    <name type="scientific">marine sediment metagenome</name>
    <dbReference type="NCBI Taxonomy" id="412755"/>
    <lineage>
        <taxon>unclassified sequences</taxon>
        <taxon>metagenomes</taxon>
        <taxon>ecological metagenomes</taxon>
    </lineage>
</organism>
<proteinExistence type="predicted"/>
<name>X0THL2_9ZZZZ</name>
<accession>X0THL2</accession>
<sequence>RDMLDEFRSIIEQDLRMLEQDNQLRLANKRLTHELAVARELSDAADREHRLWLQGTSIAVRALRESIEA</sequence>
<gene>
    <name evidence="1" type="ORF">S01H1_24309</name>
</gene>
<feature type="non-terminal residue" evidence="1">
    <location>
        <position position="1"/>
    </location>
</feature>
<comment type="caution">
    <text evidence="1">The sequence shown here is derived from an EMBL/GenBank/DDBJ whole genome shotgun (WGS) entry which is preliminary data.</text>
</comment>
<protein>
    <submittedName>
        <fullName evidence="1">Uncharacterized protein</fullName>
    </submittedName>
</protein>
<dbReference type="EMBL" id="BARS01014400">
    <property type="protein sequence ID" value="GAF93018.1"/>
    <property type="molecule type" value="Genomic_DNA"/>
</dbReference>